<protein>
    <submittedName>
        <fullName evidence="1">Uncharacterized protein</fullName>
    </submittedName>
</protein>
<evidence type="ECO:0000313" key="1">
    <source>
        <dbReference type="EMBL" id="QLI05900.1"/>
    </source>
</evidence>
<organism evidence="1 2">
    <name type="scientific">Candidatus Campylobacter infans</name>
    <dbReference type="NCBI Taxonomy" id="2561898"/>
    <lineage>
        <taxon>Bacteria</taxon>
        <taxon>Pseudomonadati</taxon>
        <taxon>Campylobacterota</taxon>
        <taxon>Epsilonproteobacteria</taxon>
        <taxon>Campylobacterales</taxon>
        <taxon>Campylobacteraceae</taxon>
        <taxon>Campylobacter</taxon>
    </lineage>
</organism>
<sequence>MNKDDAIFELIALNARQFGSDLGQNKNLMKMLLSPKDLGIKADDLKKASEIFDNLEKVKQNSQMSKE</sequence>
<dbReference type="Proteomes" id="UP000509414">
    <property type="component" value="Chromosome"/>
</dbReference>
<keyword evidence="2" id="KW-1185">Reference proteome</keyword>
<dbReference type="EMBL" id="CP049075">
    <property type="protein sequence ID" value="QLI05900.1"/>
    <property type="molecule type" value="Genomic_DNA"/>
</dbReference>
<dbReference type="KEGG" id="cinf:CINF_1417"/>
<proteinExistence type="predicted"/>
<accession>A0A7H9CII0</accession>
<gene>
    <name evidence="1" type="ORF">CINF_1417</name>
</gene>
<dbReference type="AlphaFoldDB" id="A0A7H9CII0"/>
<evidence type="ECO:0000313" key="2">
    <source>
        <dbReference type="Proteomes" id="UP000509414"/>
    </source>
</evidence>
<reference evidence="1 2" key="1">
    <citation type="submission" date="2020-02" db="EMBL/GenBank/DDBJ databases">
        <title>Complete genome sequence of the novel Campylobacter species Candidatus Campylobacter infans.</title>
        <authorList>
            <person name="Duim B."/>
            <person name="Zomer A."/>
            <person name="van der Graaf L."/>
            <person name="Wagenaar J."/>
        </authorList>
    </citation>
    <scope>NUCLEOTIDE SEQUENCE [LARGE SCALE GENOMIC DNA]</scope>
    <source>
        <strain evidence="1 2">19S00001</strain>
    </source>
</reference>
<dbReference type="RefSeq" id="WP_179975030.1">
    <property type="nucleotide sequence ID" value="NZ_CP049075.1"/>
</dbReference>
<name>A0A7H9CII0_9BACT</name>